<name>A0A1H3SV55_9BACT</name>
<accession>A0A1H3SV55</accession>
<keyword evidence="2" id="KW-1185">Reference proteome</keyword>
<gene>
    <name evidence="1" type="ORF">SAMN05444412_113134</name>
</gene>
<sequence length="42" mass="4884">MQAVDIELMIQAALYNRFGKNMPSVGQLQFYMKMDQSSLKRT</sequence>
<evidence type="ECO:0000313" key="1">
    <source>
        <dbReference type="EMBL" id="SDZ41587.1"/>
    </source>
</evidence>
<dbReference type="EMBL" id="FNQC01000013">
    <property type="protein sequence ID" value="SDZ41587.1"/>
    <property type="molecule type" value="Genomic_DNA"/>
</dbReference>
<comment type="caution">
    <text evidence="1">The sequence shown here is derived from an EMBL/GenBank/DDBJ whole genome shotgun (WGS) entry which is preliminary data.</text>
</comment>
<dbReference type="Proteomes" id="UP000199663">
    <property type="component" value="Unassembled WGS sequence"/>
</dbReference>
<protein>
    <submittedName>
        <fullName evidence="1">Uncharacterized protein</fullName>
    </submittedName>
</protein>
<evidence type="ECO:0000313" key="2">
    <source>
        <dbReference type="Proteomes" id="UP000199663"/>
    </source>
</evidence>
<reference evidence="1 2" key="1">
    <citation type="submission" date="2016-10" db="EMBL/GenBank/DDBJ databases">
        <authorList>
            <person name="Varghese N."/>
            <person name="Submissions S."/>
        </authorList>
    </citation>
    <scope>NUCLEOTIDE SEQUENCE [LARGE SCALE GENOMIC DNA]</scope>
    <source>
        <strain evidence="1 2">DSM 17997</strain>
    </source>
</reference>
<proteinExistence type="predicted"/>
<organism evidence="1 2">
    <name type="scientific">Rhodonellum ikkaensis</name>
    <dbReference type="NCBI Taxonomy" id="336829"/>
    <lineage>
        <taxon>Bacteria</taxon>
        <taxon>Pseudomonadati</taxon>
        <taxon>Bacteroidota</taxon>
        <taxon>Cytophagia</taxon>
        <taxon>Cytophagales</taxon>
        <taxon>Cytophagaceae</taxon>
        <taxon>Rhodonellum</taxon>
    </lineage>
</organism>